<dbReference type="STRING" id="867345.SAMN05421693_10631"/>
<comment type="similarity">
    <text evidence="1">Belongs to the ABC transporter superfamily.</text>
</comment>
<keyword evidence="2" id="KW-0813">Transport</keyword>
<gene>
    <name evidence="6" type="ORF">SAMN05421693_10631</name>
</gene>
<evidence type="ECO:0000313" key="6">
    <source>
        <dbReference type="EMBL" id="SEP78919.1"/>
    </source>
</evidence>
<dbReference type="SUPFAM" id="SSF52540">
    <property type="entry name" value="P-loop containing nucleoside triphosphate hydrolases"/>
    <property type="match status" value="1"/>
</dbReference>
<evidence type="ECO:0000256" key="1">
    <source>
        <dbReference type="ARBA" id="ARBA00005417"/>
    </source>
</evidence>
<evidence type="ECO:0000256" key="4">
    <source>
        <dbReference type="ARBA" id="ARBA00022840"/>
    </source>
</evidence>
<evidence type="ECO:0000256" key="2">
    <source>
        <dbReference type="ARBA" id="ARBA00022448"/>
    </source>
</evidence>
<sequence>MRKPDVVLRLTPKPMAVEVKRLSAAYDGQPVLENVDIALPVGKWTAIIGPNGAGKSTLFRILLGVMKPLRGAVTVHGEDPARQRRLGHIAYMAQQEAVEWDFPISVQDTVLTGRFGHMRTDLWWRRLLPPRWAESHHWDVVHRCLEAVNMQDFAHRPIGALSGGQKKRVLLARALAQEARLLLLDEPLAGVDTASERLILDLLARQRAAGRTVVMVTHDMDSARRYADQVLLINRTIVGMGAPDNMLVDEMLARTAVAGWRPVARRDPPLEAFP</sequence>
<evidence type="ECO:0000259" key="5">
    <source>
        <dbReference type="PROSITE" id="PS50893"/>
    </source>
</evidence>
<dbReference type="InterPro" id="IPR003593">
    <property type="entry name" value="AAA+_ATPase"/>
</dbReference>
<dbReference type="PANTHER" id="PTHR42734">
    <property type="entry name" value="METAL TRANSPORT SYSTEM ATP-BINDING PROTEIN TM_0124-RELATED"/>
    <property type="match status" value="1"/>
</dbReference>
<dbReference type="PROSITE" id="PS00211">
    <property type="entry name" value="ABC_TRANSPORTER_1"/>
    <property type="match status" value="1"/>
</dbReference>
<dbReference type="InterPro" id="IPR027417">
    <property type="entry name" value="P-loop_NTPase"/>
</dbReference>
<reference evidence="6 7" key="1">
    <citation type="submission" date="2016-10" db="EMBL/GenBank/DDBJ databases">
        <authorList>
            <person name="de Groot N.N."/>
        </authorList>
    </citation>
    <scope>NUCLEOTIDE SEQUENCE [LARGE SCALE GENOMIC DNA]</scope>
    <source>
        <strain evidence="6 7">B7-7</strain>
    </source>
</reference>
<dbReference type="PANTHER" id="PTHR42734:SF5">
    <property type="entry name" value="IRON TRANSPORT SYSTEM ATP-BINDING PROTEIN HI_0361-RELATED"/>
    <property type="match status" value="1"/>
</dbReference>
<dbReference type="Gene3D" id="3.40.50.300">
    <property type="entry name" value="P-loop containing nucleotide triphosphate hydrolases"/>
    <property type="match status" value="1"/>
</dbReference>
<dbReference type="GO" id="GO:0005524">
    <property type="term" value="F:ATP binding"/>
    <property type="evidence" value="ECO:0007669"/>
    <property type="project" value="UniProtKB-KW"/>
</dbReference>
<evidence type="ECO:0000313" key="7">
    <source>
        <dbReference type="Proteomes" id="UP000199496"/>
    </source>
</evidence>
<dbReference type="CDD" id="cd03235">
    <property type="entry name" value="ABC_Metallic_Cations"/>
    <property type="match status" value="1"/>
</dbReference>
<dbReference type="GO" id="GO:0016887">
    <property type="term" value="F:ATP hydrolysis activity"/>
    <property type="evidence" value="ECO:0007669"/>
    <property type="project" value="InterPro"/>
</dbReference>
<dbReference type="EMBL" id="FOFO01000006">
    <property type="protein sequence ID" value="SEP78919.1"/>
    <property type="molecule type" value="Genomic_DNA"/>
</dbReference>
<dbReference type="Proteomes" id="UP000199496">
    <property type="component" value="Unassembled WGS sequence"/>
</dbReference>
<dbReference type="InterPro" id="IPR017871">
    <property type="entry name" value="ABC_transporter-like_CS"/>
</dbReference>
<dbReference type="Pfam" id="PF00005">
    <property type="entry name" value="ABC_tran"/>
    <property type="match status" value="1"/>
</dbReference>
<keyword evidence="3" id="KW-0547">Nucleotide-binding</keyword>
<dbReference type="InterPro" id="IPR050153">
    <property type="entry name" value="Metal_Ion_Import_ABC"/>
</dbReference>
<protein>
    <submittedName>
        <fullName evidence="6">Manganese/iron transport system ATP-binding protein</fullName>
    </submittedName>
</protein>
<keyword evidence="7" id="KW-1185">Reference proteome</keyword>
<organism evidence="6 7">
    <name type="scientific">Ectothiorhodospira magna</name>
    <dbReference type="NCBI Taxonomy" id="867345"/>
    <lineage>
        <taxon>Bacteria</taxon>
        <taxon>Pseudomonadati</taxon>
        <taxon>Pseudomonadota</taxon>
        <taxon>Gammaproteobacteria</taxon>
        <taxon>Chromatiales</taxon>
        <taxon>Ectothiorhodospiraceae</taxon>
        <taxon>Ectothiorhodospira</taxon>
    </lineage>
</organism>
<feature type="domain" description="ABC transporter" evidence="5">
    <location>
        <begin position="17"/>
        <end position="260"/>
    </location>
</feature>
<evidence type="ECO:0000256" key="3">
    <source>
        <dbReference type="ARBA" id="ARBA00022741"/>
    </source>
</evidence>
<proteinExistence type="inferred from homology"/>
<keyword evidence="4 6" id="KW-0067">ATP-binding</keyword>
<dbReference type="PROSITE" id="PS50893">
    <property type="entry name" value="ABC_TRANSPORTER_2"/>
    <property type="match status" value="1"/>
</dbReference>
<accession>A0A1H9AQI0</accession>
<dbReference type="SMART" id="SM00382">
    <property type="entry name" value="AAA"/>
    <property type="match status" value="1"/>
</dbReference>
<name>A0A1H9AQI0_9GAMM</name>
<dbReference type="InterPro" id="IPR003439">
    <property type="entry name" value="ABC_transporter-like_ATP-bd"/>
</dbReference>
<dbReference type="AlphaFoldDB" id="A0A1H9AQI0"/>